<gene>
    <name evidence="2" type="primary">LOC115885752</name>
</gene>
<dbReference type="Proteomes" id="UP000504635">
    <property type="component" value="Unplaced"/>
</dbReference>
<sequence length="149" mass="17286">MSLVEVGPLDIATINEKVVQCCDKHILVDSKIIRREGENISYINIQSFNPEAELAHRNDIIRHKDHLISSLEKENLFLKEQLRALNCLVDQVTAANRISAAKNDIRIRVENSSHSPYIRWWRRPRVVLSGSAILVLFSIYVRYKVKHWS</sequence>
<evidence type="ECO:0000313" key="1">
    <source>
        <dbReference type="Proteomes" id="UP000504635"/>
    </source>
</evidence>
<dbReference type="KEGG" id="soy:115885752"/>
<protein>
    <submittedName>
        <fullName evidence="2">Uncharacterized protein LOC115885752 isoform X1</fullName>
    </submittedName>
</protein>
<keyword evidence="1" id="KW-1185">Reference proteome</keyword>
<dbReference type="RefSeq" id="XP_030760620.1">
    <property type="nucleotide sequence ID" value="XM_030904760.1"/>
</dbReference>
<accession>A0A6J2YCI2</accession>
<dbReference type="GeneID" id="115885752"/>
<organism evidence="1 2">
    <name type="scientific">Sitophilus oryzae</name>
    <name type="common">Rice weevil</name>
    <name type="synonym">Curculio oryzae</name>
    <dbReference type="NCBI Taxonomy" id="7048"/>
    <lineage>
        <taxon>Eukaryota</taxon>
        <taxon>Metazoa</taxon>
        <taxon>Ecdysozoa</taxon>
        <taxon>Arthropoda</taxon>
        <taxon>Hexapoda</taxon>
        <taxon>Insecta</taxon>
        <taxon>Pterygota</taxon>
        <taxon>Neoptera</taxon>
        <taxon>Endopterygota</taxon>
        <taxon>Coleoptera</taxon>
        <taxon>Polyphaga</taxon>
        <taxon>Cucujiformia</taxon>
        <taxon>Curculionidae</taxon>
        <taxon>Dryophthorinae</taxon>
        <taxon>Sitophilus</taxon>
    </lineage>
</organism>
<reference evidence="2" key="1">
    <citation type="submission" date="2025-08" db="UniProtKB">
        <authorList>
            <consortium name="RefSeq"/>
        </authorList>
    </citation>
    <scope>IDENTIFICATION</scope>
    <source>
        <tissue evidence="2">Gonads</tissue>
    </source>
</reference>
<name>A0A6J2YCI2_SITOR</name>
<evidence type="ECO:0000313" key="2">
    <source>
        <dbReference type="RefSeq" id="XP_030760620.1"/>
    </source>
</evidence>
<dbReference type="InParanoid" id="A0A6J2YCI2"/>
<proteinExistence type="predicted"/>
<dbReference type="AlphaFoldDB" id="A0A6J2YCI2"/>